<evidence type="ECO:0000313" key="3">
    <source>
        <dbReference type="EMBL" id="CAE2266411.1"/>
    </source>
</evidence>
<organism evidence="3">
    <name type="scientific">Odontella aurita</name>
    <dbReference type="NCBI Taxonomy" id="265563"/>
    <lineage>
        <taxon>Eukaryota</taxon>
        <taxon>Sar</taxon>
        <taxon>Stramenopiles</taxon>
        <taxon>Ochrophyta</taxon>
        <taxon>Bacillariophyta</taxon>
        <taxon>Mediophyceae</taxon>
        <taxon>Biddulphiophycidae</taxon>
        <taxon>Eupodiscales</taxon>
        <taxon>Odontellaceae</taxon>
        <taxon>Odontella</taxon>
    </lineage>
</organism>
<feature type="coiled-coil region" evidence="1">
    <location>
        <begin position="180"/>
        <end position="241"/>
    </location>
</feature>
<name>A0A7S4N5T2_9STRA</name>
<keyword evidence="2" id="KW-0732">Signal</keyword>
<dbReference type="EMBL" id="HBKQ01042250">
    <property type="protein sequence ID" value="CAE2266411.1"/>
    <property type="molecule type" value="Transcribed_RNA"/>
</dbReference>
<reference evidence="3" key="1">
    <citation type="submission" date="2021-01" db="EMBL/GenBank/DDBJ databases">
        <authorList>
            <person name="Corre E."/>
            <person name="Pelletier E."/>
            <person name="Niang G."/>
            <person name="Scheremetjew M."/>
            <person name="Finn R."/>
            <person name="Kale V."/>
            <person name="Holt S."/>
            <person name="Cochrane G."/>
            <person name="Meng A."/>
            <person name="Brown T."/>
            <person name="Cohen L."/>
        </authorList>
    </citation>
    <scope>NUCLEOTIDE SEQUENCE</scope>
    <source>
        <strain evidence="3">Isolate 1302-5</strain>
    </source>
</reference>
<evidence type="ECO:0000256" key="2">
    <source>
        <dbReference type="SAM" id="SignalP"/>
    </source>
</evidence>
<protein>
    <submittedName>
        <fullName evidence="3">Uncharacterized protein</fullName>
    </submittedName>
</protein>
<feature type="chain" id="PRO_5030689836" evidence="2">
    <location>
        <begin position="33"/>
        <end position="299"/>
    </location>
</feature>
<gene>
    <name evidence="3" type="ORF">OAUR00152_LOCUS29122</name>
</gene>
<dbReference type="AlphaFoldDB" id="A0A7S4N5T2"/>
<feature type="signal peptide" evidence="2">
    <location>
        <begin position="1"/>
        <end position="32"/>
    </location>
</feature>
<keyword evidence="1" id="KW-0175">Coiled coil</keyword>
<evidence type="ECO:0000256" key="1">
    <source>
        <dbReference type="SAM" id="Coils"/>
    </source>
</evidence>
<sequence length="299" mass="33578">MTTMLHQGSPSIVITLLLVLLNLSWLVPFSNAFGSDAFLKRLQSAQCALQVSVGRIPGTAMPPEWAASGARLGFLLEVEFCPEYCANYDMNKERLLGTAKPSFQAVEVLNDPSFVSSKGTEEVVVTPGAYGCDLQDLPAQQYGLRFFLDFPKGAIRNDVELPAERIYFISTAWIQDGNSLERARQRQEDLTEKLQAINKELTTTNREANGFLGKAIGFQHSVKLVERKEQLQSQLDRLGKTYPLQGQIIEGPNDLLFAKEGVIAVKRMRGSMGTREQYHWVGTFSYDEFFEDEYDDEED</sequence>
<proteinExistence type="predicted"/>
<accession>A0A7S4N5T2</accession>